<feature type="transmembrane region" description="Helical" evidence="1">
    <location>
        <begin position="117"/>
        <end position="138"/>
    </location>
</feature>
<keyword evidence="1" id="KW-0812">Transmembrane</keyword>
<keyword evidence="3" id="KW-1185">Reference proteome</keyword>
<gene>
    <name evidence="2" type="ORF">GCM10022197_18460</name>
</gene>
<keyword evidence="1" id="KW-0472">Membrane</keyword>
<name>A0ABP6XAP8_9ACTN</name>
<dbReference type="EMBL" id="BAAAYR010000002">
    <property type="protein sequence ID" value="GAA3563219.1"/>
    <property type="molecule type" value="Genomic_DNA"/>
</dbReference>
<comment type="caution">
    <text evidence="2">The sequence shown here is derived from an EMBL/GenBank/DDBJ whole genome shotgun (WGS) entry which is preliminary data.</text>
</comment>
<dbReference type="Proteomes" id="UP001500767">
    <property type="component" value="Unassembled WGS sequence"/>
</dbReference>
<evidence type="ECO:0000313" key="2">
    <source>
        <dbReference type="EMBL" id="GAA3563219.1"/>
    </source>
</evidence>
<organism evidence="2 3">
    <name type="scientific">Microlunatus spumicola</name>
    <dbReference type="NCBI Taxonomy" id="81499"/>
    <lineage>
        <taxon>Bacteria</taxon>
        <taxon>Bacillati</taxon>
        <taxon>Actinomycetota</taxon>
        <taxon>Actinomycetes</taxon>
        <taxon>Propionibacteriales</taxon>
        <taxon>Propionibacteriaceae</taxon>
        <taxon>Microlunatus</taxon>
    </lineage>
</organism>
<evidence type="ECO:0000256" key="1">
    <source>
        <dbReference type="SAM" id="Phobius"/>
    </source>
</evidence>
<feature type="transmembrane region" description="Helical" evidence="1">
    <location>
        <begin position="70"/>
        <end position="90"/>
    </location>
</feature>
<dbReference type="RefSeq" id="WP_204910933.1">
    <property type="nucleotide sequence ID" value="NZ_BAAAYR010000002.1"/>
</dbReference>
<accession>A0ABP6XAP8</accession>
<proteinExistence type="predicted"/>
<reference evidence="3" key="1">
    <citation type="journal article" date="2019" name="Int. J. Syst. Evol. Microbiol.">
        <title>The Global Catalogue of Microorganisms (GCM) 10K type strain sequencing project: providing services to taxonomists for standard genome sequencing and annotation.</title>
        <authorList>
            <consortium name="The Broad Institute Genomics Platform"/>
            <consortium name="The Broad Institute Genome Sequencing Center for Infectious Disease"/>
            <person name="Wu L."/>
            <person name="Ma J."/>
        </authorList>
    </citation>
    <scope>NUCLEOTIDE SEQUENCE [LARGE SCALE GENOMIC DNA]</scope>
    <source>
        <strain evidence="3">JCM 16540</strain>
    </source>
</reference>
<evidence type="ECO:0000313" key="3">
    <source>
        <dbReference type="Proteomes" id="UP001500767"/>
    </source>
</evidence>
<sequence>MTPSSFLRHPAAIALRLLLWPAVILLLSNLVASTEDDGLGAGLLAFLVVVALAFLLSLGDGLVLRTRPLLLVWSVTTVVLALLLVAQPVLDHVLHGSEWSTWAEAVQLTLEDLPSELAFFLVMVGVPVGLGALAGSALRRSVRPRPGAVVRAADLGAPRG</sequence>
<feature type="transmembrane region" description="Helical" evidence="1">
    <location>
        <begin position="12"/>
        <end position="32"/>
    </location>
</feature>
<keyword evidence="1" id="KW-1133">Transmembrane helix</keyword>
<feature type="transmembrane region" description="Helical" evidence="1">
    <location>
        <begin position="38"/>
        <end position="58"/>
    </location>
</feature>
<protein>
    <submittedName>
        <fullName evidence="2">Uncharacterized protein</fullName>
    </submittedName>
</protein>